<accession>G3AKG7</accession>
<dbReference type="InParanoid" id="G3AKG7"/>
<sequence>MEEDENQEEDIMSMVIDSRDLNYLFNVLSEQQRRTIPSHLRYVRQFKDFKSVEISMKKFEDLTNSELVPVSNTATAPILKKKDSSHSV</sequence>
<organism evidence="2">
    <name type="scientific">Spathaspora passalidarum (strain NRRL Y-27907 / 11-Y1)</name>
    <dbReference type="NCBI Taxonomy" id="619300"/>
    <lineage>
        <taxon>Eukaryota</taxon>
        <taxon>Fungi</taxon>
        <taxon>Dikarya</taxon>
        <taxon>Ascomycota</taxon>
        <taxon>Saccharomycotina</taxon>
        <taxon>Pichiomycetes</taxon>
        <taxon>Debaryomycetaceae</taxon>
        <taxon>Spathaspora</taxon>
    </lineage>
</organism>
<dbReference type="OrthoDB" id="5563016at2759"/>
<feature type="non-terminal residue" evidence="1">
    <location>
        <position position="88"/>
    </location>
</feature>
<protein>
    <submittedName>
        <fullName evidence="1">Uncharacterized protein</fullName>
    </submittedName>
</protein>
<dbReference type="HOGENOM" id="CLU_2475119_0_0_1"/>
<dbReference type="RefSeq" id="XP_007374439.1">
    <property type="nucleotide sequence ID" value="XM_007374377.1"/>
</dbReference>
<keyword evidence="2" id="KW-1185">Reference proteome</keyword>
<dbReference type="GeneID" id="18873306"/>
<proteinExistence type="predicted"/>
<reference evidence="1 2" key="1">
    <citation type="journal article" date="2011" name="Proc. Natl. Acad. Sci. U.S.A.">
        <title>Comparative genomics of xylose-fermenting fungi for enhanced biofuel production.</title>
        <authorList>
            <person name="Wohlbach D.J."/>
            <person name="Kuo A."/>
            <person name="Sato T.K."/>
            <person name="Potts K.M."/>
            <person name="Salamov A.A."/>
            <person name="LaButti K.M."/>
            <person name="Sun H."/>
            <person name="Clum A."/>
            <person name="Pangilinan J.L."/>
            <person name="Lindquist E.A."/>
            <person name="Lucas S."/>
            <person name="Lapidus A."/>
            <person name="Jin M."/>
            <person name="Gunawan C."/>
            <person name="Balan V."/>
            <person name="Dale B.E."/>
            <person name="Jeffries T.W."/>
            <person name="Zinkel R."/>
            <person name="Barry K.W."/>
            <person name="Grigoriev I.V."/>
            <person name="Gasch A.P."/>
        </authorList>
    </citation>
    <scope>NUCLEOTIDE SEQUENCE [LARGE SCALE GENOMIC DNA]</scope>
    <source>
        <strain evidence="2">NRRL Y-27907 / 11-Y1</strain>
    </source>
</reference>
<evidence type="ECO:0000313" key="1">
    <source>
        <dbReference type="EMBL" id="EGW32924.1"/>
    </source>
</evidence>
<name>G3AKG7_SPAPN</name>
<dbReference type="EMBL" id="GL996501">
    <property type="protein sequence ID" value="EGW32924.1"/>
    <property type="molecule type" value="Genomic_DNA"/>
</dbReference>
<gene>
    <name evidence="1" type="ORF">SPAPADRAFT_60269</name>
</gene>
<dbReference type="STRING" id="619300.G3AKG7"/>
<dbReference type="Proteomes" id="UP000000709">
    <property type="component" value="Unassembled WGS sequence"/>
</dbReference>
<dbReference type="AlphaFoldDB" id="G3AKG7"/>
<dbReference type="KEGG" id="spaa:SPAPADRAFT_60269"/>
<evidence type="ECO:0000313" key="2">
    <source>
        <dbReference type="Proteomes" id="UP000000709"/>
    </source>
</evidence>